<proteinExistence type="predicted"/>
<gene>
    <name evidence="1" type="ORF">L917_10564</name>
</gene>
<protein>
    <submittedName>
        <fullName evidence="1">Uncharacterized protein</fullName>
    </submittedName>
</protein>
<organism evidence="1">
    <name type="scientific">Phytophthora nicotianae</name>
    <name type="common">Potato buckeye rot agent</name>
    <name type="synonym">Phytophthora parasitica</name>
    <dbReference type="NCBI Taxonomy" id="4792"/>
    <lineage>
        <taxon>Eukaryota</taxon>
        <taxon>Sar</taxon>
        <taxon>Stramenopiles</taxon>
        <taxon>Oomycota</taxon>
        <taxon>Peronosporomycetes</taxon>
        <taxon>Peronosporales</taxon>
        <taxon>Peronosporaceae</taxon>
        <taxon>Phytophthora</taxon>
    </lineage>
</organism>
<dbReference type="AlphaFoldDB" id="W2L080"/>
<dbReference type="Proteomes" id="UP000054423">
    <property type="component" value="Unassembled WGS sequence"/>
</dbReference>
<sequence length="66" mass="7305">MVGAKVLMNMELKALELGLHRVGSSLSVCHVDSVMPGHEGVRELGKLENARIRRSALLRLGKTWPR</sequence>
<accession>W2L080</accession>
<reference evidence="1" key="1">
    <citation type="submission" date="2013-11" db="EMBL/GenBank/DDBJ databases">
        <title>The Genome Sequence of Phytophthora parasitica CHvinca01.</title>
        <authorList>
            <consortium name="The Broad Institute Genomics Platform"/>
            <person name="Russ C."/>
            <person name="Tyler B."/>
            <person name="Panabieres F."/>
            <person name="Shan W."/>
            <person name="Tripathy S."/>
            <person name="Grunwald N."/>
            <person name="Machado M."/>
            <person name="Johnson C.S."/>
            <person name="Arredondo F."/>
            <person name="Hong C."/>
            <person name="Coffey M."/>
            <person name="Young S.K."/>
            <person name="Zeng Q."/>
            <person name="Gargeya S."/>
            <person name="Fitzgerald M."/>
            <person name="Abouelleil A."/>
            <person name="Alvarado L."/>
            <person name="Chapman S.B."/>
            <person name="Gainer-Dewar J."/>
            <person name="Goldberg J."/>
            <person name="Griggs A."/>
            <person name="Gujja S."/>
            <person name="Hansen M."/>
            <person name="Howarth C."/>
            <person name="Imamovic A."/>
            <person name="Ireland A."/>
            <person name="Larimer J."/>
            <person name="McCowan C."/>
            <person name="Murphy C."/>
            <person name="Pearson M."/>
            <person name="Poon T.W."/>
            <person name="Priest M."/>
            <person name="Roberts A."/>
            <person name="Saif S."/>
            <person name="Shea T."/>
            <person name="Sykes S."/>
            <person name="Wortman J."/>
            <person name="Nusbaum C."/>
            <person name="Birren B."/>
        </authorList>
    </citation>
    <scope>NUCLEOTIDE SEQUENCE [LARGE SCALE GENOMIC DNA]</scope>
    <source>
        <strain evidence="1">CHvinca01</strain>
    </source>
</reference>
<dbReference type="EMBL" id="KI680258">
    <property type="protein sequence ID" value="ETL90841.1"/>
    <property type="molecule type" value="Genomic_DNA"/>
</dbReference>
<name>W2L080_PHYNI</name>
<evidence type="ECO:0000313" key="1">
    <source>
        <dbReference type="EMBL" id="ETL90841.1"/>
    </source>
</evidence>